<gene>
    <name evidence="3" type="ORF">Clacol_003749</name>
</gene>
<dbReference type="InterPro" id="IPR008974">
    <property type="entry name" value="TRAF-like"/>
</dbReference>
<dbReference type="Proteomes" id="UP001050691">
    <property type="component" value="Unassembled WGS sequence"/>
</dbReference>
<reference evidence="3" key="1">
    <citation type="submission" date="2021-10" db="EMBL/GenBank/DDBJ databases">
        <title>De novo Genome Assembly of Clathrus columnatus (Basidiomycota, Fungi) Using Illumina and Nanopore Sequence Data.</title>
        <authorList>
            <person name="Ogiso-Tanaka E."/>
            <person name="Itagaki H."/>
            <person name="Hosoya T."/>
            <person name="Hosaka K."/>
        </authorList>
    </citation>
    <scope>NUCLEOTIDE SEQUENCE</scope>
    <source>
        <strain evidence="3">MO-923</strain>
    </source>
</reference>
<dbReference type="SUPFAM" id="SSF49599">
    <property type="entry name" value="TRAF domain-like"/>
    <property type="match status" value="1"/>
</dbReference>
<feature type="region of interest" description="Disordered" evidence="1">
    <location>
        <begin position="230"/>
        <end position="312"/>
    </location>
</feature>
<dbReference type="AlphaFoldDB" id="A0AAV5A4E4"/>
<feature type="compositionally biased region" description="Basic and acidic residues" evidence="1">
    <location>
        <begin position="282"/>
        <end position="300"/>
    </location>
</feature>
<organism evidence="3 4">
    <name type="scientific">Clathrus columnatus</name>
    <dbReference type="NCBI Taxonomy" id="1419009"/>
    <lineage>
        <taxon>Eukaryota</taxon>
        <taxon>Fungi</taxon>
        <taxon>Dikarya</taxon>
        <taxon>Basidiomycota</taxon>
        <taxon>Agaricomycotina</taxon>
        <taxon>Agaricomycetes</taxon>
        <taxon>Phallomycetidae</taxon>
        <taxon>Phallales</taxon>
        <taxon>Clathraceae</taxon>
        <taxon>Clathrus</taxon>
    </lineage>
</organism>
<evidence type="ECO:0000256" key="1">
    <source>
        <dbReference type="SAM" id="MobiDB-lite"/>
    </source>
</evidence>
<dbReference type="SUPFAM" id="SSF54695">
    <property type="entry name" value="POZ domain"/>
    <property type="match status" value="1"/>
</dbReference>
<dbReference type="PROSITE" id="PS50144">
    <property type="entry name" value="MATH"/>
    <property type="match status" value="1"/>
</dbReference>
<dbReference type="InterPro" id="IPR002083">
    <property type="entry name" value="MATH/TRAF_dom"/>
</dbReference>
<evidence type="ECO:0000313" key="3">
    <source>
        <dbReference type="EMBL" id="GJJ09526.1"/>
    </source>
</evidence>
<dbReference type="Gene3D" id="2.60.210.10">
    <property type="entry name" value="Apoptosis, Tumor Necrosis Factor Receptor Associated Protein 2, Chain A"/>
    <property type="match status" value="1"/>
</dbReference>
<keyword evidence="4" id="KW-1185">Reference proteome</keyword>
<feature type="compositionally biased region" description="Acidic residues" evidence="1">
    <location>
        <begin position="260"/>
        <end position="279"/>
    </location>
</feature>
<dbReference type="InterPro" id="IPR011333">
    <property type="entry name" value="SKP1/BTB/POZ_sf"/>
</dbReference>
<dbReference type="EMBL" id="BPWL01000004">
    <property type="protein sequence ID" value="GJJ09526.1"/>
    <property type="molecule type" value="Genomic_DNA"/>
</dbReference>
<evidence type="ECO:0000259" key="2">
    <source>
        <dbReference type="PROSITE" id="PS50144"/>
    </source>
</evidence>
<dbReference type="CDD" id="cd00121">
    <property type="entry name" value="MATH"/>
    <property type="match status" value="1"/>
</dbReference>
<evidence type="ECO:0000313" key="4">
    <source>
        <dbReference type="Proteomes" id="UP001050691"/>
    </source>
</evidence>
<protein>
    <recommendedName>
        <fullName evidence="2">MATH domain-containing protein</fullName>
    </recommendedName>
</protein>
<accession>A0AAV5A4E4</accession>
<dbReference type="Gene3D" id="3.30.710.10">
    <property type="entry name" value="Potassium Channel Kv1.1, Chain A"/>
    <property type="match status" value="1"/>
</dbReference>
<sequence>MYQIDNNSTKCTESTTITLEWTVGDLKHLFDTSKGESKSKVTKSPLFGNGEWQCLFYPNSGTDGGVYVSLYLSCEPTVEERANALDGKWSREVSDTPQTANWGWYCLADYLNFDRAQFARRDAVYYHSSSVRTADTFKIICSITSTSTPPVSTPVVPSQTVPKDLLDIIGNLLDDPSYSDVEFIFPTRSRSGKTKPRTIWATRAILKRADYFRRNTDNVQSMQVFEAGFAETTRGSEASNSVPGSRTRTPNEETSTPSPDFEDSDEEDEVDTDEGEALDQDYGTRPHDETSMFEREKNEVENPEDSQPPSDKLNIEQLQSEKESASTPGPKKIRIVIKDFAYATYRAVLYYLYTDTIVFAPLSSAFYSSVVKNTLLSSSYPSASSSQITLNLNSGEQCMGGLAKELNAQGYDNKLVQGKKTDGTQGPASRKEWLEEWRSGNSNRVSPCSAKAVYRLADSMNTLPLNSTTDYIVKSLTAFNVPYEVFSSFSAMFEDVRKVQVEYFLKHWSDIRGSEAMRVIWRQIRLGRHPGFEEVWPMIAVNLDFNARNEEKID</sequence>
<name>A0AAV5A4E4_9AGAM</name>
<proteinExistence type="predicted"/>
<feature type="compositionally biased region" description="Polar residues" evidence="1">
    <location>
        <begin position="233"/>
        <end position="258"/>
    </location>
</feature>
<feature type="domain" description="MATH" evidence="2">
    <location>
        <begin position="16"/>
        <end position="130"/>
    </location>
</feature>
<comment type="caution">
    <text evidence="3">The sequence shown here is derived from an EMBL/GenBank/DDBJ whole genome shotgun (WGS) entry which is preliminary data.</text>
</comment>